<keyword evidence="1" id="KW-0472">Membrane</keyword>
<dbReference type="AlphaFoldDB" id="A0A0G4GC99"/>
<gene>
    <name evidence="2" type="ORF">Vbra_9879</name>
</gene>
<accession>A0A0G4GC99</accession>
<keyword evidence="3" id="KW-1185">Reference proteome</keyword>
<evidence type="ECO:0000256" key="1">
    <source>
        <dbReference type="SAM" id="Phobius"/>
    </source>
</evidence>
<evidence type="ECO:0000313" key="3">
    <source>
        <dbReference type="Proteomes" id="UP000041254"/>
    </source>
</evidence>
<dbReference type="VEuPathDB" id="CryptoDB:Vbra_9879"/>
<proteinExistence type="predicted"/>
<name>A0A0G4GC99_VITBC</name>
<keyword evidence="1" id="KW-0812">Transmembrane</keyword>
<reference evidence="2 3" key="1">
    <citation type="submission" date="2014-11" db="EMBL/GenBank/DDBJ databases">
        <authorList>
            <person name="Zhu J."/>
            <person name="Qi W."/>
            <person name="Song R."/>
        </authorList>
    </citation>
    <scope>NUCLEOTIDE SEQUENCE [LARGE SCALE GENOMIC DNA]</scope>
</reference>
<evidence type="ECO:0000313" key="2">
    <source>
        <dbReference type="EMBL" id="CEM26471.1"/>
    </source>
</evidence>
<feature type="transmembrane region" description="Helical" evidence="1">
    <location>
        <begin position="63"/>
        <end position="81"/>
    </location>
</feature>
<sequence length="139" mass="15955">MIIGRLLCLCCIATWYPEKFDLRRFYTWGADLMEDNLHFYTIRGGDSIMDINMTVPALLLSRPFKWIATAFFLAGFGFWVHFEKQMNDVSPSTLLSKEAGIITMLGIGLTIISLVAEHLWLRFECGPEADRNELEDLDI</sequence>
<protein>
    <submittedName>
        <fullName evidence="2">Uncharacterized protein</fullName>
    </submittedName>
</protein>
<feature type="transmembrane region" description="Helical" evidence="1">
    <location>
        <begin position="101"/>
        <end position="121"/>
    </location>
</feature>
<dbReference type="EMBL" id="CDMY01000616">
    <property type="protein sequence ID" value="CEM26471.1"/>
    <property type="molecule type" value="Genomic_DNA"/>
</dbReference>
<dbReference type="InParanoid" id="A0A0G4GC99"/>
<organism evidence="2 3">
    <name type="scientific">Vitrella brassicaformis (strain CCMP3155)</name>
    <dbReference type="NCBI Taxonomy" id="1169540"/>
    <lineage>
        <taxon>Eukaryota</taxon>
        <taxon>Sar</taxon>
        <taxon>Alveolata</taxon>
        <taxon>Colpodellida</taxon>
        <taxon>Vitrellaceae</taxon>
        <taxon>Vitrella</taxon>
    </lineage>
</organism>
<dbReference type="Proteomes" id="UP000041254">
    <property type="component" value="Unassembled WGS sequence"/>
</dbReference>
<keyword evidence="1" id="KW-1133">Transmembrane helix</keyword>